<dbReference type="InterPro" id="IPR035952">
    <property type="entry name" value="Rhomboid-like_sf"/>
</dbReference>
<organism evidence="6 7">
    <name type="scientific">Ruminococcus flavefaciens</name>
    <dbReference type="NCBI Taxonomy" id="1265"/>
    <lineage>
        <taxon>Bacteria</taxon>
        <taxon>Bacillati</taxon>
        <taxon>Bacillota</taxon>
        <taxon>Clostridia</taxon>
        <taxon>Eubacteriales</taxon>
        <taxon>Oscillospiraceae</taxon>
        <taxon>Ruminococcus</taxon>
    </lineage>
</organism>
<evidence type="ECO:0008006" key="8">
    <source>
        <dbReference type="Google" id="ProtNLM"/>
    </source>
</evidence>
<feature type="transmembrane region" description="Helical" evidence="5">
    <location>
        <begin position="109"/>
        <end position="129"/>
    </location>
</feature>
<feature type="transmembrane region" description="Helical" evidence="5">
    <location>
        <begin position="21"/>
        <end position="39"/>
    </location>
</feature>
<feature type="transmembrane region" description="Helical" evidence="5">
    <location>
        <begin position="149"/>
        <end position="172"/>
    </location>
</feature>
<evidence type="ECO:0000313" key="6">
    <source>
        <dbReference type="EMBL" id="SEH52371.1"/>
    </source>
</evidence>
<name>A0A1H6J0S8_RUMFL</name>
<reference evidence="6 7" key="1">
    <citation type="submission" date="2016-10" db="EMBL/GenBank/DDBJ databases">
        <authorList>
            <person name="de Groot N.N."/>
        </authorList>
    </citation>
    <scope>NUCLEOTIDE SEQUENCE [LARGE SCALE GENOMIC DNA]</scope>
    <source>
        <strain evidence="6 7">YAD2003</strain>
    </source>
</reference>
<gene>
    <name evidence="6" type="ORF">SAMN02910265_01238</name>
</gene>
<comment type="subcellular location">
    <subcellularLocation>
        <location evidence="1">Membrane</location>
        <topology evidence="1">Multi-pass membrane protein</topology>
    </subcellularLocation>
</comment>
<keyword evidence="3 5" id="KW-1133">Transmembrane helix</keyword>
<evidence type="ECO:0000256" key="3">
    <source>
        <dbReference type="ARBA" id="ARBA00022989"/>
    </source>
</evidence>
<proteinExistence type="predicted"/>
<sequence length="217" mass="25732">MLNQLLTKIERKCGKFAIQNLMLYIIIGMGAFFAADVILRTNPDNNVYILDMIYFDRERILSGQVWRVISFLFMPPDKNILLVVFFLYFYWLMGVKLEERWGSFKFNVYYFISVLSCIITGFAVGYATNVFLNLSVFLAFAVLFPDEQIYAFFVLPIKMKWAGIVDAIYLVYKYVNGGYYVRLFIIVSLINFFLFFGKDFVQLMYYTGRRYYHKLKK</sequence>
<dbReference type="RefSeq" id="WP_074715435.1">
    <property type="nucleotide sequence ID" value="NZ_FNWV01000003.1"/>
</dbReference>
<feature type="transmembrane region" description="Helical" evidence="5">
    <location>
        <begin position="179"/>
        <end position="197"/>
    </location>
</feature>
<dbReference type="SUPFAM" id="SSF144091">
    <property type="entry name" value="Rhomboid-like"/>
    <property type="match status" value="1"/>
</dbReference>
<dbReference type="Proteomes" id="UP000183190">
    <property type="component" value="Unassembled WGS sequence"/>
</dbReference>
<feature type="transmembrane region" description="Helical" evidence="5">
    <location>
        <begin position="80"/>
        <end position="97"/>
    </location>
</feature>
<evidence type="ECO:0000256" key="1">
    <source>
        <dbReference type="ARBA" id="ARBA00004141"/>
    </source>
</evidence>
<evidence type="ECO:0000256" key="5">
    <source>
        <dbReference type="SAM" id="Phobius"/>
    </source>
</evidence>
<dbReference type="Gene3D" id="1.20.1540.10">
    <property type="entry name" value="Rhomboid-like"/>
    <property type="match status" value="1"/>
</dbReference>
<keyword evidence="2 5" id="KW-0812">Transmembrane</keyword>
<protein>
    <recommendedName>
        <fullName evidence="8">Peptidase S54 rhomboid domain-containing protein</fullName>
    </recommendedName>
</protein>
<dbReference type="AlphaFoldDB" id="A0A1H6J0S8"/>
<keyword evidence="4 5" id="KW-0472">Membrane</keyword>
<evidence type="ECO:0000313" key="7">
    <source>
        <dbReference type="Proteomes" id="UP000183190"/>
    </source>
</evidence>
<evidence type="ECO:0000256" key="2">
    <source>
        <dbReference type="ARBA" id="ARBA00022692"/>
    </source>
</evidence>
<dbReference type="EMBL" id="FNWV01000003">
    <property type="protein sequence ID" value="SEH52371.1"/>
    <property type="molecule type" value="Genomic_DNA"/>
</dbReference>
<evidence type="ECO:0000256" key="4">
    <source>
        <dbReference type="ARBA" id="ARBA00023136"/>
    </source>
</evidence>
<accession>A0A1H6J0S8</accession>
<dbReference type="OrthoDB" id="9778756at2"/>
<dbReference type="GO" id="GO:0016020">
    <property type="term" value="C:membrane"/>
    <property type="evidence" value="ECO:0007669"/>
    <property type="project" value="UniProtKB-SubCell"/>
</dbReference>